<sequence>MTASNATEKERGDDSTLYMGTSIRNFLYQWRFKALSLVKLLLMQRRILVFGYPVERLCTLQYSLVALIPTLLSSLQDAASPELQSWSHNRIKAESLKMSDRQSLLSFMGLPLSLFSKDSVFQPYCPLQQLDLMKCNSYLIGTTNRIFKQQREQKPDVIVDLQHFQLNFNDPALGNAVALTPADRSWMDQILTVIQETWNTNDPSQPALMQYEGSDDYLRARFEEYVLGFLSTAKFSEHQPARTAETPLDNSSAEAQYGAEAIRLFRGTSVFAEWDALTDGSLCDLIGCKHPCSGKVSAISDVTLRLSAGLHDLRIDESLAPTREAIGAALQAGGAGISKVASSWRSDLARFNQGWTTPKSLRSARNSTDMGKALSEDLPSTTEQPVVPPLQTTTDANSTDTDTPSTLQSTSAQGYSAVSYIGSFLSSKKRAWTAARQGRNENTQ</sequence>
<name>A0AAJ6CHR7_9BASI</name>
<dbReference type="PANTHER" id="PTHR31017">
    <property type="entry name" value="LATE SECRETORY PATHWAY PROTEIN AVL9-RELATED"/>
    <property type="match status" value="1"/>
</dbReference>
<feature type="compositionally biased region" description="Low complexity" evidence="1">
    <location>
        <begin position="392"/>
        <end position="406"/>
    </location>
</feature>
<proteinExistence type="predicted"/>
<dbReference type="GO" id="GO:0005737">
    <property type="term" value="C:cytoplasm"/>
    <property type="evidence" value="ECO:0007669"/>
    <property type="project" value="TreeGrafter"/>
</dbReference>
<keyword evidence="4" id="KW-1185">Reference proteome</keyword>
<dbReference type="PANTHER" id="PTHR31017:SF1">
    <property type="entry name" value="LATE SECRETORY PATHWAY PROTEIN AVL9 HOMOLOG"/>
    <property type="match status" value="1"/>
</dbReference>
<protein>
    <recommendedName>
        <fullName evidence="2">AVL9/DENND6 domain-containing protein</fullName>
    </recommendedName>
</protein>
<accession>A0AAJ6CHR7</accession>
<feature type="region of interest" description="Disordered" evidence="1">
    <location>
        <begin position="359"/>
        <end position="411"/>
    </location>
</feature>
<organism evidence="3 4">
    <name type="scientific">Malassezia yamatoensis</name>
    <dbReference type="NCBI Taxonomy" id="253288"/>
    <lineage>
        <taxon>Eukaryota</taxon>
        <taxon>Fungi</taxon>
        <taxon>Dikarya</taxon>
        <taxon>Basidiomycota</taxon>
        <taxon>Ustilaginomycotina</taxon>
        <taxon>Malasseziomycetes</taxon>
        <taxon>Malasseziales</taxon>
        <taxon>Malasseziaceae</taxon>
        <taxon>Malassezia</taxon>
    </lineage>
</organism>
<feature type="compositionally biased region" description="Polar residues" evidence="1">
    <location>
        <begin position="359"/>
        <end position="369"/>
    </location>
</feature>
<dbReference type="InterPro" id="IPR051731">
    <property type="entry name" value="DENND11/AVL9_GEFs"/>
</dbReference>
<gene>
    <name evidence="3" type="ORF">MYAM1_001825</name>
</gene>
<dbReference type="Pfam" id="PF09794">
    <property type="entry name" value="Avl9"/>
    <property type="match status" value="1"/>
</dbReference>
<dbReference type="Proteomes" id="UP001219567">
    <property type="component" value="Chromosome 2"/>
</dbReference>
<evidence type="ECO:0000313" key="3">
    <source>
        <dbReference type="EMBL" id="WFC99088.1"/>
    </source>
</evidence>
<evidence type="ECO:0000259" key="2">
    <source>
        <dbReference type="Pfam" id="PF09794"/>
    </source>
</evidence>
<dbReference type="EMBL" id="CP119944">
    <property type="protein sequence ID" value="WFC99088.1"/>
    <property type="molecule type" value="Genomic_DNA"/>
</dbReference>
<evidence type="ECO:0000256" key="1">
    <source>
        <dbReference type="SAM" id="MobiDB-lite"/>
    </source>
</evidence>
<dbReference type="InterPro" id="IPR043153">
    <property type="entry name" value="DENN_C"/>
</dbReference>
<dbReference type="InterPro" id="IPR018307">
    <property type="entry name" value="ABL9/DENND6_dom"/>
</dbReference>
<evidence type="ECO:0000313" key="4">
    <source>
        <dbReference type="Proteomes" id="UP001219567"/>
    </source>
</evidence>
<dbReference type="AlphaFoldDB" id="A0AAJ6CHR7"/>
<dbReference type="Gene3D" id="3.40.50.11500">
    <property type="match status" value="1"/>
</dbReference>
<reference evidence="3 4" key="1">
    <citation type="submission" date="2023-03" db="EMBL/GenBank/DDBJ databases">
        <title>Mating type loci evolution in Malassezia.</title>
        <authorList>
            <person name="Coelho M.A."/>
        </authorList>
    </citation>
    <scope>NUCLEOTIDE SEQUENCE [LARGE SCALE GENOMIC DNA]</scope>
    <source>
        <strain evidence="3 4">CBS 9725</strain>
    </source>
</reference>
<feature type="domain" description="AVL9/DENND6" evidence="2">
    <location>
        <begin position="7"/>
        <end position="232"/>
    </location>
</feature>